<dbReference type="AlphaFoldDB" id="A0AAF3EH65"/>
<evidence type="ECO:0000313" key="5">
    <source>
        <dbReference type="WBParaSite" id="MBELARI_LOCUS13296"/>
    </source>
</evidence>
<feature type="chain" id="PRO_5041965171" description="Apple domain-containing protein" evidence="2">
    <location>
        <begin position="28"/>
        <end position="986"/>
    </location>
</feature>
<dbReference type="PANTHER" id="PTHR35193">
    <property type="entry name" value="MUCIN 13A, CELL SURFACE-ASSOCIATED-RELATED"/>
    <property type="match status" value="1"/>
</dbReference>
<feature type="domain" description="Apple" evidence="3">
    <location>
        <begin position="903"/>
        <end position="983"/>
    </location>
</feature>
<feature type="region of interest" description="Disordered" evidence="1">
    <location>
        <begin position="643"/>
        <end position="778"/>
    </location>
</feature>
<dbReference type="Proteomes" id="UP000887575">
    <property type="component" value="Unassembled WGS sequence"/>
</dbReference>
<feature type="compositionally biased region" description="Basic residues" evidence="1">
    <location>
        <begin position="689"/>
        <end position="704"/>
    </location>
</feature>
<evidence type="ECO:0000259" key="3">
    <source>
        <dbReference type="PROSITE" id="PS50948"/>
    </source>
</evidence>
<feature type="compositionally biased region" description="Low complexity" evidence="1">
    <location>
        <begin position="836"/>
        <end position="852"/>
    </location>
</feature>
<feature type="compositionally biased region" description="Basic and acidic residues" evidence="1">
    <location>
        <begin position="856"/>
        <end position="882"/>
    </location>
</feature>
<dbReference type="Gene3D" id="3.50.4.10">
    <property type="entry name" value="Hepatocyte Growth Factor"/>
    <property type="match status" value="3"/>
</dbReference>
<dbReference type="WBParaSite" id="MBELARI_LOCUS13296">
    <property type="protein sequence ID" value="MBELARI_LOCUS13296"/>
    <property type="gene ID" value="MBELARI_LOCUS13296"/>
</dbReference>
<feature type="compositionally biased region" description="Low complexity" evidence="1">
    <location>
        <begin position="883"/>
        <end position="897"/>
    </location>
</feature>
<dbReference type="Pfam" id="PF00024">
    <property type="entry name" value="PAN_1"/>
    <property type="match status" value="5"/>
</dbReference>
<sequence>MRERSLGRMALTAISFLLLLCFHAINAECVSEYYADDVDKERASQIPFYFTALEIRSAFDCAQFCAQRKFCRSAVYNSFGRSCGISYSQQVNCINSTSRYLDDFHAKGHLVLLACFKDCHEYRYRARTPQIITSDSQGILKKKVQLITGEPHDGFDTAPDPPSQTLKSALQIFNQQHDLPSLPVSIPVKGKVCFTTTSESYLLGADFQKIYPATINECRCLCAATWKNESSMHKCLSLHYSVDAKSCYLNKGTHLGKYDLIHDKSMTYQQITCDVQVMLAVAGKVCQAATQENLAALFNSTWATTTTVQPINSKKQQRKVARGSEEIQTIKPITTTTIASTTPSTTTQSTTTLTRTLPTTTTAKAIESTIASTTASTTLSTTTLTTPETSTTVKPADVDNDLLEKREEPKLGSQVGCFEVIPGHLMLSSAGGLEQGISLEECMCICANSKTSGKYIFECVSATYYENEKDCVLNIEDRTTRKEAFQVSENVTYLGLTCSRGEALAQHTKADQKAGCFPIVSSTTTSTTATTTFPSQKDKCFEELPAHVLEGTALAVEASVSPLQCKCYCANADKRYGENCQSAQYYFESKTCLINKQNRFSNPEDFNAITGGQIQSYLEYKCAAKEQIKQKYLAEDCREILPSSDLASDPESSTENDLKKTGTTKKTPTTVAKDEGDEEDEEEATTSKPKPKNKKRKEKKVKRKAHDDHEVKTTKKDIKTTGKTTLKPKRTTISQKTTSSTPTPTPTTTTAKKLRRKAINFNIPEAEGLDPKDFENDLLDSEDEEKLLKKLARKEIEEEEEKNKKKKDKEVEKVKKEVAGEDVTVKNGEEKVKLQKPTTKSKSDSTTVKPTSFGTKESKTTKAIKQKEDQHKKHDKKSELTKPTKSTTTTTTAEPTTPFNGRCTYSAMYSTAFHGIKLIKEISVRSPAECFAECFRTRCRSANLINGEDTKSCELFRDSLIDYRRPDVLAYDTSAVYFDGIQCSEN</sequence>
<dbReference type="CDD" id="cd01099">
    <property type="entry name" value="PAN_AP_HGF"/>
    <property type="match status" value="2"/>
</dbReference>
<dbReference type="PANTHER" id="PTHR35193:SF5">
    <property type="entry name" value="FLOCCULATION PROTEIN FLO11"/>
    <property type="match status" value="1"/>
</dbReference>
<dbReference type="SUPFAM" id="SSF57414">
    <property type="entry name" value="Hairpin loop containing domain-like"/>
    <property type="match status" value="2"/>
</dbReference>
<dbReference type="PROSITE" id="PS50948">
    <property type="entry name" value="PAN"/>
    <property type="match status" value="4"/>
</dbReference>
<feature type="domain" description="Apple" evidence="3">
    <location>
        <begin position="193"/>
        <end position="273"/>
    </location>
</feature>
<dbReference type="SMART" id="SM00473">
    <property type="entry name" value="PAN_AP"/>
    <property type="match status" value="5"/>
</dbReference>
<dbReference type="InterPro" id="IPR003609">
    <property type="entry name" value="Pan_app"/>
</dbReference>
<feature type="domain" description="Apple" evidence="3">
    <location>
        <begin position="417"/>
        <end position="498"/>
    </location>
</feature>
<evidence type="ECO:0000256" key="1">
    <source>
        <dbReference type="SAM" id="MobiDB-lite"/>
    </source>
</evidence>
<keyword evidence="2" id="KW-0732">Signal</keyword>
<accession>A0AAF3EH65</accession>
<feature type="signal peptide" evidence="2">
    <location>
        <begin position="1"/>
        <end position="27"/>
    </location>
</feature>
<protein>
    <recommendedName>
        <fullName evidence="3">Apple domain-containing protein</fullName>
    </recommendedName>
</protein>
<feature type="compositionally biased region" description="Low complexity" evidence="1">
    <location>
        <begin position="721"/>
        <end position="750"/>
    </location>
</feature>
<feature type="domain" description="Apple" evidence="3">
    <location>
        <begin position="540"/>
        <end position="622"/>
    </location>
</feature>
<feature type="compositionally biased region" description="Basic and acidic residues" evidence="1">
    <location>
        <begin position="808"/>
        <end position="833"/>
    </location>
</feature>
<name>A0AAF3EH65_9BILA</name>
<feature type="compositionally biased region" description="Basic and acidic residues" evidence="1">
    <location>
        <begin position="705"/>
        <end position="720"/>
    </location>
</feature>
<feature type="compositionally biased region" description="Acidic residues" evidence="1">
    <location>
        <begin position="675"/>
        <end position="684"/>
    </location>
</feature>
<evidence type="ECO:0000313" key="4">
    <source>
        <dbReference type="Proteomes" id="UP000887575"/>
    </source>
</evidence>
<proteinExistence type="predicted"/>
<evidence type="ECO:0000256" key="2">
    <source>
        <dbReference type="SAM" id="SignalP"/>
    </source>
</evidence>
<reference evidence="5" key="1">
    <citation type="submission" date="2024-02" db="UniProtKB">
        <authorList>
            <consortium name="WormBaseParasite"/>
        </authorList>
    </citation>
    <scope>IDENTIFICATION</scope>
</reference>
<feature type="region of interest" description="Disordered" evidence="1">
    <location>
        <begin position="794"/>
        <end position="897"/>
    </location>
</feature>
<organism evidence="4 5">
    <name type="scientific">Mesorhabditis belari</name>
    <dbReference type="NCBI Taxonomy" id="2138241"/>
    <lineage>
        <taxon>Eukaryota</taxon>
        <taxon>Metazoa</taxon>
        <taxon>Ecdysozoa</taxon>
        <taxon>Nematoda</taxon>
        <taxon>Chromadorea</taxon>
        <taxon>Rhabditida</taxon>
        <taxon>Rhabditina</taxon>
        <taxon>Rhabditomorpha</taxon>
        <taxon>Rhabditoidea</taxon>
        <taxon>Rhabditidae</taxon>
        <taxon>Mesorhabditinae</taxon>
        <taxon>Mesorhabditis</taxon>
    </lineage>
</organism>
<keyword evidence="4" id="KW-1185">Reference proteome</keyword>